<feature type="region of interest" description="Disordered" evidence="3">
    <location>
        <begin position="266"/>
        <end position="320"/>
    </location>
</feature>
<dbReference type="EMBL" id="CM007900">
    <property type="protein sequence ID" value="OTG09071.1"/>
    <property type="molecule type" value="Genomic_DNA"/>
</dbReference>
<feature type="compositionally biased region" description="Polar residues" evidence="3">
    <location>
        <begin position="266"/>
        <end position="298"/>
    </location>
</feature>
<dbReference type="CDD" id="cd00590">
    <property type="entry name" value="RRM_SF"/>
    <property type="match status" value="2"/>
</dbReference>
<feature type="domain" description="RRM" evidence="4">
    <location>
        <begin position="533"/>
        <end position="616"/>
    </location>
</feature>
<protein>
    <submittedName>
        <fullName evidence="5">Putative nucleotide-binding alpha-beta plait domain-containing protein</fullName>
    </submittedName>
</protein>
<name>A0A251TGI4_HELAN</name>
<dbReference type="SMART" id="SM00360">
    <property type="entry name" value="RRM"/>
    <property type="match status" value="3"/>
</dbReference>
<sequence>MEETLTLGEEKTENAEIRINPVTKKKVRVVKKIVKKKIIRKVPKRVLIASNCNDSSDLGKVTSPNPNVQCVMEIEKDNVEIEGLKEAESVKKVEVSGLVASSLLLGDQVCNPERIELRDGDRSCAGLLDSDRNRIELQDGDRNQIELQDGDQNGIELQDGDRNRIELGDGDRNRSALVDSFQNQDRIDLPESDQKRRGFQNYDQNGSALLVGSQNRIELQDGDQKLVELHESDRIRSGFQNLDQNRSALLDTQNLIELQDSDQNRIGLQNNDENTSALPESSQNLTESQDSNENQLELSNREHDTNSTNVKEPEGENGVKELVKTETDALKSQEAVSETNLPNEKMVPSRLYTKHVKKIFIHGLGQETKEEDIRKVFEEVGEVVEVKVILNFKTGKKRGFGFVTFASAELANLALTKYQNVEICGRPCRTSAIEGIDTILLNNIDKKWNKEHVVELLQKIGIMKLDEVLVVPDPDNAKLNCGFAFLEFETKRDAQMAYHKLQNENVFGKRSNIKVSWASSSVDPVEEDTHNNKSVYAEHIPLSWDEKEVNNHFKTFGEIESIALAKNLRTTKRNDFAFINYKTCEAANSCIEALTCKKSTSNSGPTGQLKVSLAKSIPKVKPMKTISGSAVTEVSHAYQNANRSRQSHNQYQNAYQSRQSQQKSSYDSYLGVYKPPQKSKIMIGKHEDSRNDLASSTTAELVQLLREQASWKQGGPSSTTGHHQLSFGGKQPFTELESKSTYHHDPRAYHQSHLQIPNVTHHRPIVNVTSIPHYDQQRVHYESGSLKISNPDPRYIQVILKTRANYLPWKQYDVPANALSDVLAAKKVLLLNWEHSVLSMNNALLVIMLICYKSVIWS</sequence>
<keyword evidence="6" id="KW-1185">Reference proteome</keyword>
<organism evidence="5 6">
    <name type="scientific">Helianthus annuus</name>
    <name type="common">Common sunflower</name>
    <dbReference type="NCBI Taxonomy" id="4232"/>
    <lineage>
        <taxon>Eukaryota</taxon>
        <taxon>Viridiplantae</taxon>
        <taxon>Streptophyta</taxon>
        <taxon>Embryophyta</taxon>
        <taxon>Tracheophyta</taxon>
        <taxon>Spermatophyta</taxon>
        <taxon>Magnoliopsida</taxon>
        <taxon>eudicotyledons</taxon>
        <taxon>Gunneridae</taxon>
        <taxon>Pentapetalae</taxon>
        <taxon>asterids</taxon>
        <taxon>campanulids</taxon>
        <taxon>Asterales</taxon>
        <taxon>Asteraceae</taxon>
        <taxon>Asteroideae</taxon>
        <taxon>Heliantheae alliance</taxon>
        <taxon>Heliantheae</taxon>
        <taxon>Helianthus</taxon>
    </lineage>
</organism>
<gene>
    <name evidence="5" type="ORF">HannXRQ_Chr11g0348891</name>
</gene>
<dbReference type="PROSITE" id="PS50102">
    <property type="entry name" value="RRM"/>
    <property type="match status" value="3"/>
</dbReference>
<dbReference type="Proteomes" id="UP000215914">
    <property type="component" value="Chromosome 11"/>
</dbReference>
<dbReference type="PANTHER" id="PTHR21245">
    <property type="entry name" value="HETEROGENEOUS NUCLEAR RIBONUCLEOPROTEIN"/>
    <property type="match status" value="1"/>
</dbReference>
<accession>A0A251TGI4</accession>
<dbReference type="AlphaFoldDB" id="A0A251TGI4"/>
<feature type="region of interest" description="Disordered" evidence="3">
    <location>
        <begin position="639"/>
        <end position="670"/>
    </location>
</feature>
<feature type="compositionally biased region" description="Low complexity" evidence="3">
    <location>
        <begin position="655"/>
        <end position="669"/>
    </location>
</feature>
<proteinExistence type="predicted"/>
<feature type="region of interest" description="Disordered" evidence="3">
    <location>
        <begin position="710"/>
        <end position="730"/>
    </location>
</feature>
<dbReference type="Pfam" id="PF00076">
    <property type="entry name" value="RRM_1"/>
    <property type="match status" value="3"/>
</dbReference>
<dbReference type="OMA" id="NVEICGR"/>
<keyword evidence="1 2" id="KW-0694">RNA-binding</keyword>
<evidence type="ECO:0000256" key="2">
    <source>
        <dbReference type="PROSITE-ProRule" id="PRU00176"/>
    </source>
</evidence>
<evidence type="ECO:0000259" key="4">
    <source>
        <dbReference type="PROSITE" id="PS50102"/>
    </source>
</evidence>
<dbReference type="InParanoid" id="A0A251TGI4"/>
<dbReference type="GO" id="GO:0005634">
    <property type="term" value="C:nucleus"/>
    <property type="evidence" value="ECO:0000318"/>
    <property type="project" value="GO_Central"/>
</dbReference>
<evidence type="ECO:0000313" key="5">
    <source>
        <dbReference type="EMBL" id="OTG09071.1"/>
    </source>
</evidence>
<evidence type="ECO:0000313" key="6">
    <source>
        <dbReference type="Proteomes" id="UP000215914"/>
    </source>
</evidence>
<dbReference type="Gene3D" id="3.30.70.330">
    <property type="match status" value="3"/>
</dbReference>
<feature type="domain" description="RRM" evidence="4">
    <location>
        <begin position="437"/>
        <end position="520"/>
    </location>
</feature>
<feature type="compositionally biased region" description="Basic and acidic residues" evidence="3">
    <location>
        <begin position="299"/>
        <end position="320"/>
    </location>
</feature>
<dbReference type="STRING" id="4232.A0A251TGI4"/>
<evidence type="ECO:0000256" key="1">
    <source>
        <dbReference type="ARBA" id="ARBA00022884"/>
    </source>
</evidence>
<feature type="domain" description="RRM" evidence="4">
    <location>
        <begin position="357"/>
        <end position="435"/>
    </location>
</feature>
<dbReference type="InterPro" id="IPR000504">
    <property type="entry name" value="RRM_dom"/>
</dbReference>
<feature type="compositionally biased region" description="Polar residues" evidence="3">
    <location>
        <begin position="639"/>
        <end position="654"/>
    </location>
</feature>
<dbReference type="InterPro" id="IPR012677">
    <property type="entry name" value="Nucleotide-bd_a/b_plait_sf"/>
</dbReference>
<dbReference type="GO" id="GO:0003729">
    <property type="term" value="F:mRNA binding"/>
    <property type="evidence" value="ECO:0000318"/>
    <property type="project" value="GO_Central"/>
</dbReference>
<dbReference type="SUPFAM" id="SSF54928">
    <property type="entry name" value="RNA-binding domain, RBD"/>
    <property type="match status" value="2"/>
</dbReference>
<reference evidence="6" key="1">
    <citation type="journal article" date="2017" name="Nature">
        <title>The sunflower genome provides insights into oil metabolism, flowering and Asterid evolution.</title>
        <authorList>
            <person name="Badouin H."/>
            <person name="Gouzy J."/>
            <person name="Grassa C.J."/>
            <person name="Murat F."/>
            <person name="Staton S.E."/>
            <person name="Cottret L."/>
            <person name="Lelandais-Briere C."/>
            <person name="Owens G.L."/>
            <person name="Carrere S."/>
            <person name="Mayjonade B."/>
            <person name="Legrand L."/>
            <person name="Gill N."/>
            <person name="Kane N.C."/>
            <person name="Bowers J.E."/>
            <person name="Hubner S."/>
            <person name="Bellec A."/>
            <person name="Berard A."/>
            <person name="Berges H."/>
            <person name="Blanchet N."/>
            <person name="Boniface M.C."/>
            <person name="Brunel D."/>
            <person name="Catrice O."/>
            <person name="Chaidir N."/>
            <person name="Claudel C."/>
            <person name="Donnadieu C."/>
            <person name="Faraut T."/>
            <person name="Fievet G."/>
            <person name="Helmstetter N."/>
            <person name="King M."/>
            <person name="Knapp S.J."/>
            <person name="Lai Z."/>
            <person name="Le Paslier M.C."/>
            <person name="Lippi Y."/>
            <person name="Lorenzon L."/>
            <person name="Mandel J.R."/>
            <person name="Marage G."/>
            <person name="Marchand G."/>
            <person name="Marquand E."/>
            <person name="Bret-Mestries E."/>
            <person name="Morien E."/>
            <person name="Nambeesan S."/>
            <person name="Nguyen T."/>
            <person name="Pegot-Espagnet P."/>
            <person name="Pouilly N."/>
            <person name="Raftis F."/>
            <person name="Sallet E."/>
            <person name="Schiex T."/>
            <person name="Thomas J."/>
            <person name="Vandecasteele C."/>
            <person name="Vares D."/>
            <person name="Vear F."/>
            <person name="Vautrin S."/>
            <person name="Crespi M."/>
            <person name="Mangin B."/>
            <person name="Burke J.M."/>
            <person name="Salse J."/>
            <person name="Munos S."/>
            <person name="Vincourt P."/>
            <person name="Rieseberg L.H."/>
            <person name="Langlade N.B."/>
        </authorList>
    </citation>
    <scope>NUCLEOTIDE SEQUENCE [LARGE SCALE GENOMIC DNA]</scope>
    <source>
        <strain evidence="6">cv. SF193</strain>
    </source>
</reference>
<dbReference type="InterPro" id="IPR035979">
    <property type="entry name" value="RBD_domain_sf"/>
</dbReference>
<evidence type="ECO:0000256" key="3">
    <source>
        <dbReference type="SAM" id="MobiDB-lite"/>
    </source>
</evidence>